<gene>
    <name evidence="20" type="ORF">PQR63_10320</name>
</gene>
<comment type="similarity">
    <text evidence="2 14 15">Belongs to the TonB-dependent receptor family.</text>
</comment>
<keyword evidence="10 15" id="KW-0798">TonB box</keyword>
<keyword evidence="21" id="KW-1185">Reference proteome</keyword>
<keyword evidence="3 14" id="KW-0813">Transport</keyword>
<comment type="subcellular location">
    <subcellularLocation>
        <location evidence="1 14">Cell outer membrane</location>
        <topology evidence="1 14">Multi-pass membrane protein</topology>
    </subcellularLocation>
</comment>
<dbReference type="RefSeq" id="WP_408167772.1">
    <property type="nucleotide sequence ID" value="NZ_JAQQFR010000005.1"/>
</dbReference>
<evidence type="ECO:0000256" key="10">
    <source>
        <dbReference type="ARBA" id="ARBA00023077"/>
    </source>
</evidence>
<dbReference type="Proteomes" id="UP001629214">
    <property type="component" value="Unassembled WGS sequence"/>
</dbReference>
<feature type="signal peptide" evidence="17">
    <location>
        <begin position="1"/>
        <end position="22"/>
    </location>
</feature>
<dbReference type="PANTHER" id="PTHR32552:SF68">
    <property type="entry name" value="FERRICHROME OUTER MEMBRANE TRANSPORTER_PHAGE RECEPTOR"/>
    <property type="match status" value="1"/>
</dbReference>
<protein>
    <submittedName>
        <fullName evidence="20">TonB-dependent siderophore receptor</fullName>
    </submittedName>
</protein>
<evidence type="ECO:0000259" key="18">
    <source>
        <dbReference type="Pfam" id="PF00593"/>
    </source>
</evidence>
<evidence type="ECO:0000256" key="4">
    <source>
        <dbReference type="ARBA" id="ARBA00022452"/>
    </source>
</evidence>
<evidence type="ECO:0000256" key="2">
    <source>
        <dbReference type="ARBA" id="ARBA00009810"/>
    </source>
</evidence>
<dbReference type="InterPro" id="IPR039426">
    <property type="entry name" value="TonB-dep_rcpt-like"/>
</dbReference>
<proteinExistence type="inferred from homology"/>
<dbReference type="Pfam" id="PF00593">
    <property type="entry name" value="TonB_dep_Rec_b-barrel"/>
    <property type="match status" value="1"/>
</dbReference>
<dbReference type="NCBIfam" id="TIGR01783">
    <property type="entry name" value="TonB-siderophor"/>
    <property type="match status" value="1"/>
</dbReference>
<keyword evidence="7 17" id="KW-0732">Signal</keyword>
<dbReference type="Gene3D" id="2.170.130.10">
    <property type="entry name" value="TonB-dependent receptor, plug domain"/>
    <property type="match status" value="1"/>
</dbReference>
<dbReference type="SUPFAM" id="SSF56935">
    <property type="entry name" value="Porins"/>
    <property type="match status" value="1"/>
</dbReference>
<evidence type="ECO:0000313" key="21">
    <source>
        <dbReference type="Proteomes" id="UP001629214"/>
    </source>
</evidence>
<dbReference type="InterPro" id="IPR036942">
    <property type="entry name" value="Beta-barrel_TonB_sf"/>
</dbReference>
<evidence type="ECO:0000256" key="7">
    <source>
        <dbReference type="ARBA" id="ARBA00022729"/>
    </source>
</evidence>
<feature type="region of interest" description="Disordered" evidence="16">
    <location>
        <begin position="43"/>
        <end position="63"/>
    </location>
</feature>
<evidence type="ECO:0000256" key="16">
    <source>
        <dbReference type="SAM" id="MobiDB-lite"/>
    </source>
</evidence>
<evidence type="ECO:0000256" key="17">
    <source>
        <dbReference type="SAM" id="SignalP"/>
    </source>
</evidence>
<evidence type="ECO:0000256" key="11">
    <source>
        <dbReference type="ARBA" id="ARBA00023136"/>
    </source>
</evidence>
<keyword evidence="4 14" id="KW-1134">Transmembrane beta strand</keyword>
<feature type="domain" description="TonB-dependent receptor-like beta-barrel" evidence="18">
    <location>
        <begin position="227"/>
        <end position="673"/>
    </location>
</feature>
<keyword evidence="6 14" id="KW-0812">Transmembrane</keyword>
<evidence type="ECO:0000256" key="13">
    <source>
        <dbReference type="ARBA" id="ARBA00023237"/>
    </source>
</evidence>
<accession>A0ABW8Z8B3</accession>
<keyword evidence="11 14" id="KW-0472">Membrane</keyword>
<dbReference type="PANTHER" id="PTHR32552">
    <property type="entry name" value="FERRICHROME IRON RECEPTOR-RELATED"/>
    <property type="match status" value="1"/>
</dbReference>
<evidence type="ECO:0000313" key="20">
    <source>
        <dbReference type="EMBL" id="MFL9878780.1"/>
    </source>
</evidence>
<keyword evidence="8" id="KW-0408">Iron</keyword>
<evidence type="ECO:0000256" key="3">
    <source>
        <dbReference type="ARBA" id="ARBA00022448"/>
    </source>
</evidence>
<evidence type="ECO:0000256" key="1">
    <source>
        <dbReference type="ARBA" id="ARBA00004571"/>
    </source>
</evidence>
<evidence type="ECO:0000256" key="12">
    <source>
        <dbReference type="ARBA" id="ARBA00023170"/>
    </source>
</evidence>
<keyword evidence="9" id="KW-0406">Ion transport</keyword>
<evidence type="ECO:0000256" key="15">
    <source>
        <dbReference type="RuleBase" id="RU003357"/>
    </source>
</evidence>
<evidence type="ECO:0000256" key="6">
    <source>
        <dbReference type="ARBA" id="ARBA00022692"/>
    </source>
</evidence>
<dbReference type="Gene3D" id="2.40.170.20">
    <property type="entry name" value="TonB-dependent receptor, beta-barrel domain"/>
    <property type="match status" value="1"/>
</dbReference>
<dbReference type="InterPro" id="IPR012910">
    <property type="entry name" value="Plug_dom"/>
</dbReference>
<organism evidence="20 21">
    <name type="scientific">Herbaspirillum rhizosphaerae</name>
    <dbReference type="NCBI Taxonomy" id="346179"/>
    <lineage>
        <taxon>Bacteria</taxon>
        <taxon>Pseudomonadati</taxon>
        <taxon>Pseudomonadota</taxon>
        <taxon>Betaproteobacteria</taxon>
        <taxon>Burkholderiales</taxon>
        <taxon>Oxalobacteraceae</taxon>
        <taxon>Herbaspirillum</taxon>
    </lineage>
</organism>
<keyword evidence="5" id="KW-0410">Iron transport</keyword>
<dbReference type="PROSITE" id="PS52016">
    <property type="entry name" value="TONB_DEPENDENT_REC_3"/>
    <property type="match status" value="1"/>
</dbReference>
<evidence type="ECO:0000256" key="14">
    <source>
        <dbReference type="PROSITE-ProRule" id="PRU01360"/>
    </source>
</evidence>
<reference evidence="20 21" key="1">
    <citation type="journal article" date="2024" name="Chem. Sci.">
        <title>Discovery of megapolipeptins by genome mining of a Burkholderiales bacteria collection.</title>
        <authorList>
            <person name="Paulo B.S."/>
            <person name="Recchia M.J.J."/>
            <person name="Lee S."/>
            <person name="Fergusson C.H."/>
            <person name="Romanowski S.B."/>
            <person name="Hernandez A."/>
            <person name="Krull N."/>
            <person name="Liu D.Y."/>
            <person name="Cavanagh H."/>
            <person name="Bos A."/>
            <person name="Gray C.A."/>
            <person name="Murphy B.T."/>
            <person name="Linington R.G."/>
            <person name="Eustaquio A.S."/>
        </authorList>
    </citation>
    <scope>NUCLEOTIDE SEQUENCE [LARGE SCALE GENOMIC DNA]</scope>
    <source>
        <strain evidence="20 21">RL21-008-BIB-B</strain>
    </source>
</reference>
<dbReference type="EMBL" id="JAQQFR010000005">
    <property type="protein sequence ID" value="MFL9878780.1"/>
    <property type="molecule type" value="Genomic_DNA"/>
</dbReference>
<name>A0ABW8Z8B3_9BURK</name>
<dbReference type="InterPro" id="IPR010105">
    <property type="entry name" value="TonB_sidphr_rcpt"/>
</dbReference>
<comment type="caution">
    <text evidence="20">The sequence shown here is derived from an EMBL/GenBank/DDBJ whole genome shotgun (WGS) entry which is preliminary data.</text>
</comment>
<keyword evidence="13 14" id="KW-0998">Cell outer membrane</keyword>
<evidence type="ECO:0000256" key="5">
    <source>
        <dbReference type="ARBA" id="ARBA00022496"/>
    </source>
</evidence>
<dbReference type="InterPro" id="IPR037066">
    <property type="entry name" value="Plug_dom_sf"/>
</dbReference>
<feature type="chain" id="PRO_5045853118" evidence="17">
    <location>
        <begin position="23"/>
        <end position="704"/>
    </location>
</feature>
<dbReference type="CDD" id="cd01347">
    <property type="entry name" value="ligand_gated_channel"/>
    <property type="match status" value="1"/>
</dbReference>
<evidence type="ECO:0000256" key="8">
    <source>
        <dbReference type="ARBA" id="ARBA00023004"/>
    </source>
</evidence>
<evidence type="ECO:0000259" key="19">
    <source>
        <dbReference type="Pfam" id="PF07715"/>
    </source>
</evidence>
<dbReference type="InterPro" id="IPR000531">
    <property type="entry name" value="Beta-barrel_TonB"/>
</dbReference>
<evidence type="ECO:0000256" key="9">
    <source>
        <dbReference type="ARBA" id="ARBA00023065"/>
    </source>
</evidence>
<sequence>MRLRPVAIAICSIVSSFDYAYAADEAGSEAGLPAIEIRSKRSHYDPRPASVNTATRSEAETRDIPQTINSVAVEEVASYGGRTLADALSGIPGISNSSDTRFDAFRIRGFSSVGDLFLDGIRDDAQYVRSLGNIERIEVLKGPAAVLYGRGSGGGVINRISKQPGHDVQNSVQVSAGSYGRLGASADINQVLSDEWAMRVNAGRERADSFRNGVDSTRQYVAPSIKWDNQRTSWLLQTEYNEFERVPDRGMPAGRRANGSYYLPPAAPSTTYGALGRDDIKDTSTNVRSTLEHKFNNQWKIRNVLSVLELDSRFDNTFAGGLTGPGNSMVTRSRFLQDLKQRNLQAGVELDGKVMTGNVEHQLLFGSEYTDETRHPRLWRANATSVSLLTPNNAPDNGPTPTVFSNSVHKARGYALYAQDQIRLSPQWQILAGLRWDRFAADSLSQVNNSRVQRTTSAISPRLGIVWSPLRDHSFYASYSKNFIPSGGADTVGLDTGTTSNVNALDPQFSRQVEVGVKSDWFDKKISSTLAVFQLDLYNRRTQVASSPDLFVLTGLERNRGIELGVNGQLASNWFIRSGFSVQNARVLESGSCRTCGTNIQGKRSVGVSSANGSLFISYAPTQGFFAETGLVYEGARYVDINNSLDLPAYTRWDAKMGYRFRKAEVTFAVTNLANKNYYVTSTGLSQIMPGSPRSGLLSVAYKF</sequence>
<dbReference type="Pfam" id="PF07715">
    <property type="entry name" value="Plug"/>
    <property type="match status" value="1"/>
</dbReference>
<feature type="domain" description="TonB-dependent receptor plug" evidence="19">
    <location>
        <begin position="61"/>
        <end position="156"/>
    </location>
</feature>
<keyword evidence="12 20" id="KW-0675">Receptor</keyword>